<reference evidence="2" key="1">
    <citation type="journal article" date="2014" name="Int. J. Syst. Evol. Microbiol.">
        <title>Complete genome sequence of Corynebacterium casei LMG S-19264T (=DSM 44701T), isolated from a smear-ripened cheese.</title>
        <authorList>
            <consortium name="US DOE Joint Genome Institute (JGI-PGF)"/>
            <person name="Walter F."/>
            <person name="Albersmeier A."/>
            <person name="Kalinowski J."/>
            <person name="Ruckert C."/>
        </authorList>
    </citation>
    <scope>NUCLEOTIDE SEQUENCE</scope>
    <source>
        <strain evidence="2">CGMCC 1.12919</strain>
    </source>
</reference>
<sequence>MNAPDRAPRDAAASLLREMEAASVLRSQIADLAAGDPEFLRDTIEGETSLHEQIALLVASVEEDKAMAEASSELAARIKARSDRLAERAEMKRVLISSAMEIGELKRLPTPAGTVTRKEVAPKVVVTEEADIPTRFFKAAKPTLSKKDLLDALKARRTAQQEAAKIQNQEERAAALVAIDRDHPDVPGATLSNGSFTIQISGR</sequence>
<evidence type="ECO:0000313" key="3">
    <source>
        <dbReference type="Proteomes" id="UP000637002"/>
    </source>
</evidence>
<keyword evidence="1" id="KW-0175">Coiled coil</keyword>
<proteinExistence type="predicted"/>
<evidence type="ECO:0000256" key="1">
    <source>
        <dbReference type="SAM" id="Coils"/>
    </source>
</evidence>
<feature type="coiled-coil region" evidence="1">
    <location>
        <begin position="149"/>
        <end position="176"/>
    </location>
</feature>
<dbReference type="RefSeq" id="WP_188610098.1">
    <property type="nucleotide sequence ID" value="NZ_BMGG01000005.1"/>
</dbReference>
<comment type="caution">
    <text evidence="2">The sequence shown here is derived from an EMBL/GenBank/DDBJ whole genome shotgun (WGS) entry which is preliminary data.</text>
</comment>
<dbReference type="Pfam" id="PF05565">
    <property type="entry name" value="Sipho_Gp157"/>
    <property type="match status" value="1"/>
</dbReference>
<name>A0A916UFF8_9HYPH</name>
<accession>A0A916UFF8</accession>
<dbReference type="EMBL" id="BMGG01000005">
    <property type="protein sequence ID" value="GGC70460.1"/>
    <property type="molecule type" value="Genomic_DNA"/>
</dbReference>
<evidence type="ECO:0000313" key="2">
    <source>
        <dbReference type="EMBL" id="GGC70460.1"/>
    </source>
</evidence>
<reference evidence="2" key="2">
    <citation type="submission" date="2020-09" db="EMBL/GenBank/DDBJ databases">
        <authorList>
            <person name="Sun Q."/>
            <person name="Zhou Y."/>
        </authorList>
    </citation>
    <scope>NUCLEOTIDE SEQUENCE</scope>
    <source>
        <strain evidence="2">CGMCC 1.12919</strain>
    </source>
</reference>
<dbReference type="AlphaFoldDB" id="A0A916UFF8"/>
<keyword evidence="3" id="KW-1185">Reference proteome</keyword>
<organism evidence="2 3">
    <name type="scientific">Chelatococcus reniformis</name>
    <dbReference type="NCBI Taxonomy" id="1494448"/>
    <lineage>
        <taxon>Bacteria</taxon>
        <taxon>Pseudomonadati</taxon>
        <taxon>Pseudomonadota</taxon>
        <taxon>Alphaproteobacteria</taxon>
        <taxon>Hyphomicrobiales</taxon>
        <taxon>Chelatococcaceae</taxon>
        <taxon>Chelatococcus</taxon>
    </lineage>
</organism>
<evidence type="ECO:0008006" key="4">
    <source>
        <dbReference type="Google" id="ProtNLM"/>
    </source>
</evidence>
<gene>
    <name evidence="2" type="ORF">GCM10010994_31240</name>
</gene>
<protein>
    <recommendedName>
        <fullName evidence="4">Siphovirus Gp157 family protein</fullName>
    </recommendedName>
</protein>
<dbReference type="Proteomes" id="UP000637002">
    <property type="component" value="Unassembled WGS sequence"/>
</dbReference>
<dbReference type="InterPro" id="IPR008840">
    <property type="entry name" value="Sipho_Gp157"/>
</dbReference>